<keyword evidence="11" id="KW-1185">Reference proteome</keyword>
<evidence type="ECO:0000256" key="7">
    <source>
        <dbReference type="ARBA" id="ARBA00023242"/>
    </source>
</evidence>
<dbReference type="Pfam" id="PF24990">
    <property type="entry name" value="PAS_13"/>
    <property type="match status" value="1"/>
</dbReference>
<protein>
    <recommendedName>
        <fullName evidence="9">Zn(2)-C6 fungal-type domain-containing protein</fullName>
    </recommendedName>
</protein>
<evidence type="ECO:0000256" key="4">
    <source>
        <dbReference type="ARBA" id="ARBA00023015"/>
    </source>
</evidence>
<organism evidence="10 11">
    <name type="scientific">Mixia osmundae (strain CBS 9802 / IAM 14324 / JCM 22182 / KY 12970)</name>
    <dbReference type="NCBI Taxonomy" id="764103"/>
    <lineage>
        <taxon>Eukaryota</taxon>
        <taxon>Fungi</taxon>
        <taxon>Dikarya</taxon>
        <taxon>Basidiomycota</taxon>
        <taxon>Pucciniomycotina</taxon>
        <taxon>Mixiomycetes</taxon>
        <taxon>Mixiales</taxon>
        <taxon>Mixiaceae</taxon>
        <taxon>Mixia</taxon>
    </lineage>
</organism>
<dbReference type="InterPro" id="IPR053045">
    <property type="entry name" value="Zinc_cluster_trans_reg"/>
</dbReference>
<dbReference type="InterPro" id="IPR056751">
    <property type="entry name" value="PAS_13"/>
</dbReference>
<reference evidence="10 11" key="1">
    <citation type="journal article" date="2011" name="J. Gen. Appl. Microbiol.">
        <title>Draft genome sequencing of the enigmatic basidiomycete Mixia osmundae.</title>
        <authorList>
            <person name="Nishida H."/>
            <person name="Nagatsuka Y."/>
            <person name="Sugiyama J."/>
        </authorList>
    </citation>
    <scope>NUCLEOTIDE SEQUENCE [LARGE SCALE GENOMIC DNA]</scope>
    <source>
        <strain evidence="11">CBS 9802 / IAM 14324 / JCM 22182 / KY 12970</strain>
    </source>
</reference>
<evidence type="ECO:0000256" key="5">
    <source>
        <dbReference type="ARBA" id="ARBA00023125"/>
    </source>
</evidence>
<keyword evidence="4" id="KW-0805">Transcription regulation</keyword>
<evidence type="ECO:0000256" key="1">
    <source>
        <dbReference type="ARBA" id="ARBA00004123"/>
    </source>
</evidence>
<dbReference type="PROSITE" id="PS00463">
    <property type="entry name" value="ZN2_CY6_FUNGAL_1"/>
    <property type="match status" value="1"/>
</dbReference>
<feature type="compositionally biased region" description="Basic and acidic residues" evidence="8">
    <location>
        <begin position="530"/>
        <end position="540"/>
    </location>
</feature>
<gene>
    <name evidence="10" type="primary">Mo01561</name>
    <name evidence="10" type="ORF">E5Q_01561</name>
</gene>
<comment type="subcellular location">
    <subcellularLocation>
        <location evidence="1">Nucleus</location>
    </subcellularLocation>
</comment>
<dbReference type="GO" id="GO:0008270">
    <property type="term" value="F:zinc ion binding"/>
    <property type="evidence" value="ECO:0007669"/>
    <property type="project" value="InterPro"/>
</dbReference>
<dbReference type="InterPro" id="IPR001138">
    <property type="entry name" value="Zn2Cys6_DnaBD"/>
</dbReference>
<evidence type="ECO:0000259" key="9">
    <source>
        <dbReference type="PROSITE" id="PS50048"/>
    </source>
</evidence>
<dbReference type="GO" id="GO:0000981">
    <property type="term" value="F:DNA-binding transcription factor activity, RNA polymerase II-specific"/>
    <property type="evidence" value="ECO:0007669"/>
    <property type="project" value="InterPro"/>
</dbReference>
<dbReference type="Proteomes" id="UP000009131">
    <property type="component" value="Unassembled WGS sequence"/>
</dbReference>
<name>G7DWE6_MIXOS</name>
<dbReference type="Gene3D" id="4.10.240.10">
    <property type="entry name" value="Zn(2)-C6 fungal-type DNA-binding domain"/>
    <property type="match status" value="1"/>
</dbReference>
<keyword evidence="7" id="KW-0539">Nucleus</keyword>
<keyword evidence="5" id="KW-0238">DNA-binding</keyword>
<feature type="region of interest" description="Disordered" evidence="8">
    <location>
        <begin position="530"/>
        <end position="622"/>
    </location>
</feature>
<dbReference type="PANTHER" id="PTHR31986">
    <property type="entry name" value="REGULATOR OF DRUG SENSITIVITY 2"/>
    <property type="match status" value="1"/>
</dbReference>
<dbReference type="InterPro" id="IPR036864">
    <property type="entry name" value="Zn2-C6_fun-type_DNA-bd_sf"/>
</dbReference>
<dbReference type="AlphaFoldDB" id="G7DWE6"/>
<dbReference type="RefSeq" id="XP_014565864.1">
    <property type="nucleotide sequence ID" value="XM_014710378.1"/>
</dbReference>
<sequence>MAITCIALRRTSRRYRPGLKISASGPLAQPNIIDGTVCEDAKRSVELPQDVWIDIIGVLLDNIRSGHEKRANWRAMVALSTTCKSIRAVCLQYLFKSANVKSYARLCALVEACAGSAVLPMYLEELYHFETVSLRRTKSKETPQRLLDTFVQLITTVRSSCPKVRLHEALVPCFYDIRKQLPGWIENDLKCLSMRCTEKTRYDYHDASGLITLWTLTAESLVELYIKDDVDRQQLPDRSNPYSPIVRAVARAVSKHPSLKKLSLHSKYCQIDIEHLHEDWSDIWPGSWTCRLQSLELTMDIDDLSLRVIVRTHSETLETLRIMRSERCALDFWSAHVYAITLPKLTHTTCRYSIDQVLWMSDAPNLLELRMSDLQPDHLRYLHPARTSTTTFVQLHTTMVEYIRQGSWPLLRKIALEWPQLRKEDVYGQGWQWPLHTELLNVCAAPGDRPPEGMSYVPVASASEDVSVPAAAQSAAALANGKRKKDPATSKKARPKVSKACMFCRRSHMTCDDQRPCSRCIKRDIAHLCRDESGSSERKRSASRGLSETPVAPALLPSATTSAGPSQVPPRQPVTQQAIAPAPASAASGSRQTVAPLQSAQTVASSTLRTSQRPLSPSGSNALGISSVADASYLPLSDLSDLNSIMTGNALMETSGHEFHGLGLSEFLKSLEDSFGPSPAGNDAYGQSNGAALYDTISTAANGTTGHTPAPITPSVIQPPTSTEPATYTSDPALASTKTERFLLTAADQNDGSRDERLQRVIHAKFEAGLLKPYDYVKGYTRLSRWMEQNMSVQSRQRTLQALSSFRPAFRAIASSLTDLDLVFIEEAFERLLLDYDRVFSTMGIPACLWRRTGEVYKGNKEFAELVGVPIESLREGRLAIYELMTEESAVHYWQKYADVAFKPDQKAVLTSCVLVNQHALRRKRTSASEAILNCCFSFTVRRDAYNIPSLIAGNFLPYAA</sequence>
<evidence type="ECO:0000256" key="6">
    <source>
        <dbReference type="ARBA" id="ARBA00023163"/>
    </source>
</evidence>
<dbReference type="SMART" id="SM00066">
    <property type="entry name" value="GAL4"/>
    <property type="match status" value="1"/>
</dbReference>
<dbReference type="CDD" id="cd00067">
    <property type="entry name" value="GAL4"/>
    <property type="match status" value="1"/>
</dbReference>
<feature type="compositionally biased region" description="Polar residues" evidence="8">
    <location>
        <begin position="589"/>
        <end position="622"/>
    </location>
</feature>
<dbReference type="OrthoDB" id="65716at2759"/>
<feature type="domain" description="Zn(2)-C6 fungal-type" evidence="9">
    <location>
        <begin position="500"/>
        <end position="531"/>
    </location>
</feature>
<evidence type="ECO:0000256" key="8">
    <source>
        <dbReference type="SAM" id="MobiDB-lite"/>
    </source>
</evidence>
<evidence type="ECO:0000313" key="10">
    <source>
        <dbReference type="EMBL" id="GAA94906.1"/>
    </source>
</evidence>
<feature type="region of interest" description="Disordered" evidence="8">
    <location>
        <begin position="702"/>
        <end position="730"/>
    </location>
</feature>
<dbReference type="SUPFAM" id="SSF57701">
    <property type="entry name" value="Zn2/Cys6 DNA-binding domain"/>
    <property type="match status" value="1"/>
</dbReference>
<keyword evidence="6" id="KW-0804">Transcription</keyword>
<feature type="compositionally biased region" description="Polar residues" evidence="8">
    <location>
        <begin position="715"/>
        <end position="730"/>
    </location>
</feature>
<dbReference type="GO" id="GO:0000977">
    <property type="term" value="F:RNA polymerase II transcription regulatory region sequence-specific DNA binding"/>
    <property type="evidence" value="ECO:0007669"/>
    <property type="project" value="TreeGrafter"/>
</dbReference>
<comment type="caution">
    <text evidence="10">The sequence shown here is derived from an EMBL/GenBank/DDBJ whole genome shotgun (WGS) entry which is preliminary data.</text>
</comment>
<dbReference type="PANTHER" id="PTHR31986:SF7">
    <property type="entry name" value="REGULATOR OF DRUG SENSITIVITY 2"/>
    <property type="match status" value="1"/>
</dbReference>
<feature type="compositionally biased region" description="Low complexity" evidence="8">
    <location>
        <begin position="578"/>
        <end position="588"/>
    </location>
</feature>
<evidence type="ECO:0000313" key="11">
    <source>
        <dbReference type="Proteomes" id="UP000009131"/>
    </source>
</evidence>
<keyword evidence="2" id="KW-0479">Metal-binding</keyword>
<accession>G7DWE6</accession>
<evidence type="ECO:0000256" key="2">
    <source>
        <dbReference type="ARBA" id="ARBA00022723"/>
    </source>
</evidence>
<dbReference type="EMBL" id="BABT02000050">
    <property type="protein sequence ID" value="GAA94906.1"/>
    <property type="molecule type" value="Genomic_DNA"/>
</dbReference>
<dbReference type="eggNOG" id="ENOG502QQGC">
    <property type="taxonomic scope" value="Eukaryota"/>
</dbReference>
<keyword evidence="3" id="KW-0862">Zinc</keyword>
<reference evidence="10 11" key="2">
    <citation type="journal article" date="2012" name="Open Biol.">
        <title>Characteristics of nucleosomes and linker DNA regions on the genome of the basidiomycete Mixia osmundae revealed by mono- and dinucleosome mapping.</title>
        <authorList>
            <person name="Nishida H."/>
            <person name="Kondo S."/>
            <person name="Matsumoto T."/>
            <person name="Suzuki Y."/>
            <person name="Yoshikawa H."/>
            <person name="Taylor T.D."/>
            <person name="Sugiyama J."/>
        </authorList>
    </citation>
    <scope>NUCLEOTIDE SEQUENCE [LARGE SCALE GENOMIC DNA]</scope>
    <source>
        <strain evidence="11">CBS 9802 / IAM 14324 / JCM 22182 / KY 12970</strain>
    </source>
</reference>
<proteinExistence type="predicted"/>
<evidence type="ECO:0000256" key="3">
    <source>
        <dbReference type="ARBA" id="ARBA00022833"/>
    </source>
</evidence>
<dbReference type="InParanoid" id="G7DWE6"/>
<dbReference type="HOGENOM" id="CLU_307562_0_0_1"/>
<dbReference type="GO" id="GO:0005634">
    <property type="term" value="C:nucleus"/>
    <property type="evidence" value="ECO:0007669"/>
    <property type="project" value="UniProtKB-SubCell"/>
</dbReference>
<dbReference type="PROSITE" id="PS50048">
    <property type="entry name" value="ZN2_CY6_FUNGAL_2"/>
    <property type="match status" value="1"/>
</dbReference>